<dbReference type="KEGG" id="slan:GV829_08455"/>
<dbReference type="AlphaFoldDB" id="A0A6M4AUU5"/>
<keyword evidence="2" id="KW-0238">DNA-binding</keyword>
<evidence type="ECO:0000313" key="6">
    <source>
        <dbReference type="Proteomes" id="UP000503018"/>
    </source>
</evidence>
<dbReference type="Gene3D" id="1.10.10.10">
    <property type="entry name" value="Winged helix-like DNA-binding domain superfamily/Winged helix DNA-binding domain"/>
    <property type="match status" value="1"/>
</dbReference>
<evidence type="ECO:0000313" key="5">
    <source>
        <dbReference type="EMBL" id="QJQ32476.1"/>
    </source>
</evidence>
<keyword evidence="6" id="KW-1185">Reference proteome</keyword>
<dbReference type="RefSeq" id="WP_169945775.1">
    <property type="nucleotide sequence ID" value="NZ_CP053015.1"/>
</dbReference>
<evidence type="ECO:0000256" key="2">
    <source>
        <dbReference type="ARBA" id="ARBA00023125"/>
    </source>
</evidence>
<dbReference type="GO" id="GO:0006355">
    <property type="term" value="P:regulation of DNA-templated transcription"/>
    <property type="evidence" value="ECO:0007669"/>
    <property type="project" value="UniProtKB-ARBA"/>
</dbReference>
<dbReference type="PROSITE" id="PS51118">
    <property type="entry name" value="HTH_HXLR"/>
    <property type="match status" value="1"/>
</dbReference>
<protein>
    <submittedName>
        <fullName evidence="5">Helix-turn-helix transcriptional regulator</fullName>
    </submittedName>
</protein>
<dbReference type="PANTHER" id="PTHR33204">
    <property type="entry name" value="TRANSCRIPTIONAL REGULATOR, MARR FAMILY"/>
    <property type="match status" value="1"/>
</dbReference>
<dbReference type="PANTHER" id="PTHR33204:SF18">
    <property type="entry name" value="TRANSCRIPTIONAL REGULATORY PROTEIN"/>
    <property type="match status" value="1"/>
</dbReference>
<dbReference type="SUPFAM" id="SSF46785">
    <property type="entry name" value="Winged helix' DNA-binding domain"/>
    <property type="match status" value="1"/>
</dbReference>
<dbReference type="CDD" id="cd00090">
    <property type="entry name" value="HTH_ARSR"/>
    <property type="match status" value="1"/>
</dbReference>
<evidence type="ECO:0000259" key="4">
    <source>
        <dbReference type="PROSITE" id="PS51118"/>
    </source>
</evidence>
<dbReference type="GO" id="GO:0003677">
    <property type="term" value="F:DNA binding"/>
    <property type="evidence" value="ECO:0007669"/>
    <property type="project" value="UniProtKB-KW"/>
</dbReference>
<dbReference type="InterPro" id="IPR036390">
    <property type="entry name" value="WH_DNA-bd_sf"/>
</dbReference>
<dbReference type="InterPro" id="IPR036388">
    <property type="entry name" value="WH-like_DNA-bd_sf"/>
</dbReference>
<dbReference type="Pfam" id="PF01638">
    <property type="entry name" value="HxlR"/>
    <property type="match status" value="1"/>
</dbReference>
<reference evidence="5 6" key="1">
    <citation type="submission" date="2020-01" db="EMBL/GenBank/DDBJ databases">
        <title>Sphingomonas sp. strain CSW-10.</title>
        <authorList>
            <person name="Chen W.-M."/>
        </authorList>
    </citation>
    <scope>NUCLEOTIDE SEQUENCE [LARGE SCALE GENOMIC DNA]</scope>
    <source>
        <strain evidence="5 6">CSW-10</strain>
    </source>
</reference>
<evidence type="ECO:0000256" key="1">
    <source>
        <dbReference type="ARBA" id="ARBA00023015"/>
    </source>
</evidence>
<keyword evidence="1" id="KW-0805">Transcription regulation</keyword>
<dbReference type="InterPro" id="IPR002577">
    <property type="entry name" value="HTH_HxlR"/>
</dbReference>
<name>A0A6M4AUU5_9SPHN</name>
<organism evidence="5 6">
    <name type="scientific">Sphingomonas lacunae</name>
    <dbReference type="NCBI Taxonomy" id="2698828"/>
    <lineage>
        <taxon>Bacteria</taxon>
        <taxon>Pseudomonadati</taxon>
        <taxon>Pseudomonadota</taxon>
        <taxon>Alphaproteobacteria</taxon>
        <taxon>Sphingomonadales</taxon>
        <taxon>Sphingomonadaceae</taxon>
        <taxon>Sphingomonas</taxon>
    </lineage>
</organism>
<feature type="domain" description="HTH hxlR-type" evidence="4">
    <location>
        <begin position="11"/>
        <end position="108"/>
    </location>
</feature>
<accession>A0A6M4AUU5</accession>
<dbReference type="InterPro" id="IPR011991">
    <property type="entry name" value="ArsR-like_HTH"/>
</dbReference>
<dbReference type="EMBL" id="CP053015">
    <property type="protein sequence ID" value="QJQ32476.1"/>
    <property type="molecule type" value="Genomic_DNA"/>
</dbReference>
<sequence>MPRTVPLPSLCPIARSATLLGDRAVLLILRELFFGVRRFDAIQRNTGLTPQMVSARLRQLEKQGVIERHPYQVHPVRHDHWLTPAGQDLFSVLYAMRNWSERWGFPALDQGPQRDLAIRYTHRTCGHDVGLETICPGCGEELRYGSLVGQPSEALARERASLGGMPLRSMDSAATTD</sequence>
<gene>
    <name evidence="5" type="ORF">GV829_08455</name>
</gene>
<dbReference type="Proteomes" id="UP000503018">
    <property type="component" value="Chromosome"/>
</dbReference>
<proteinExistence type="predicted"/>
<evidence type="ECO:0000256" key="3">
    <source>
        <dbReference type="ARBA" id="ARBA00023163"/>
    </source>
</evidence>
<keyword evidence="3" id="KW-0804">Transcription</keyword>